<proteinExistence type="inferred from homology"/>
<dbReference type="InterPro" id="IPR031322">
    <property type="entry name" value="Shikimate/glucono_kinase"/>
</dbReference>
<protein>
    <recommendedName>
        <fullName evidence="3 9">Gluconokinase</fullName>
        <ecNumber evidence="3 9">2.7.1.12</ecNumber>
    </recommendedName>
</protein>
<evidence type="ECO:0000256" key="6">
    <source>
        <dbReference type="ARBA" id="ARBA00022777"/>
    </source>
</evidence>
<accession>A0A420HFR4</accession>
<dbReference type="PANTHER" id="PTHR43442">
    <property type="entry name" value="GLUCONOKINASE-RELATED"/>
    <property type="match status" value="1"/>
</dbReference>
<dbReference type="GO" id="GO:0046316">
    <property type="term" value="F:gluconokinase activity"/>
    <property type="evidence" value="ECO:0007669"/>
    <property type="project" value="UniProtKB-EC"/>
</dbReference>
<evidence type="ECO:0000256" key="9">
    <source>
        <dbReference type="RuleBase" id="RU363066"/>
    </source>
</evidence>
<comment type="caution">
    <text evidence="11">The sequence shown here is derived from an EMBL/GenBank/DDBJ whole genome shotgun (WGS) entry which is preliminary data.</text>
</comment>
<evidence type="ECO:0000256" key="10">
    <source>
        <dbReference type="SAM" id="MobiDB-lite"/>
    </source>
</evidence>
<comment type="catalytic activity">
    <reaction evidence="8 9">
        <text>D-gluconate + ATP = 6-phospho-D-gluconate + ADP + H(+)</text>
        <dbReference type="Rhea" id="RHEA:19433"/>
        <dbReference type="ChEBI" id="CHEBI:15378"/>
        <dbReference type="ChEBI" id="CHEBI:18391"/>
        <dbReference type="ChEBI" id="CHEBI:30616"/>
        <dbReference type="ChEBI" id="CHEBI:58759"/>
        <dbReference type="ChEBI" id="CHEBI:456216"/>
        <dbReference type="EC" id="2.7.1.12"/>
    </reaction>
</comment>
<dbReference type="CDD" id="cd02021">
    <property type="entry name" value="GntK"/>
    <property type="match status" value="1"/>
</dbReference>
<evidence type="ECO:0000256" key="8">
    <source>
        <dbReference type="ARBA" id="ARBA00048090"/>
    </source>
</evidence>
<keyword evidence="5 9" id="KW-0547">Nucleotide-binding</keyword>
<gene>
    <name evidence="11" type="ORF">OnM2_083041</name>
</gene>
<dbReference type="GO" id="GO:0005524">
    <property type="term" value="F:ATP binding"/>
    <property type="evidence" value="ECO:0007669"/>
    <property type="project" value="UniProtKB-KW"/>
</dbReference>
<dbReference type="GO" id="GO:0005975">
    <property type="term" value="P:carbohydrate metabolic process"/>
    <property type="evidence" value="ECO:0007669"/>
    <property type="project" value="InterPro"/>
</dbReference>
<dbReference type="EMBL" id="MCFK01008318">
    <property type="protein sequence ID" value="RKF56219.1"/>
    <property type="molecule type" value="Genomic_DNA"/>
</dbReference>
<dbReference type="STRING" id="212602.A0A420HFR4"/>
<sequence>MAQSAASHPHSTTPPLTPIDQPSEVCSQLSSMRDQPKNIWLLTGPAGCGKSTLGKYLANVLGVPFIEGDEFHPKVNVEKMAQGIPLTDTDRWDWLVSLRQASLDRLIAGHHGVVLTCSALKRKYRDVIRVAPYYFQKLRIHFFYLDATESVLLTRVKARKRHFMGANMVHSQFTILEPPDKDENDVSWLDVGRPLEQVQEELLSRVFNSSPHLVRKKIS</sequence>
<dbReference type="OrthoDB" id="275177at2759"/>
<dbReference type="InterPro" id="IPR006001">
    <property type="entry name" value="Therm_gnt_kin"/>
</dbReference>
<dbReference type="Proteomes" id="UP000286134">
    <property type="component" value="Unassembled WGS sequence"/>
</dbReference>
<evidence type="ECO:0000256" key="4">
    <source>
        <dbReference type="ARBA" id="ARBA00022679"/>
    </source>
</evidence>
<evidence type="ECO:0000256" key="7">
    <source>
        <dbReference type="ARBA" id="ARBA00022840"/>
    </source>
</evidence>
<keyword evidence="4 9" id="KW-0808">Transferase</keyword>
<dbReference type="SUPFAM" id="SSF52540">
    <property type="entry name" value="P-loop containing nucleoside triphosphate hydrolases"/>
    <property type="match status" value="1"/>
</dbReference>
<comment type="pathway">
    <text evidence="1 9">Carbohydrate acid metabolism; D-gluconate degradation.</text>
</comment>
<keyword evidence="7 9" id="KW-0067">ATP-binding</keyword>
<dbReference type="NCBIfam" id="TIGR01313">
    <property type="entry name" value="therm_gnt_kin"/>
    <property type="match status" value="1"/>
</dbReference>
<dbReference type="EC" id="2.7.1.12" evidence="3 9"/>
<dbReference type="PANTHER" id="PTHR43442:SF3">
    <property type="entry name" value="GLUCONOKINASE-RELATED"/>
    <property type="match status" value="1"/>
</dbReference>
<dbReference type="GO" id="GO:0005737">
    <property type="term" value="C:cytoplasm"/>
    <property type="evidence" value="ECO:0007669"/>
    <property type="project" value="TreeGrafter"/>
</dbReference>
<dbReference type="Pfam" id="PF01202">
    <property type="entry name" value="SKI"/>
    <property type="match status" value="1"/>
</dbReference>
<name>A0A420HFR4_9PEZI</name>
<evidence type="ECO:0000256" key="3">
    <source>
        <dbReference type="ARBA" id="ARBA00012054"/>
    </source>
</evidence>
<dbReference type="Gene3D" id="3.40.50.300">
    <property type="entry name" value="P-loop containing nucleotide triphosphate hydrolases"/>
    <property type="match status" value="1"/>
</dbReference>
<evidence type="ECO:0000256" key="2">
    <source>
        <dbReference type="ARBA" id="ARBA00008420"/>
    </source>
</evidence>
<dbReference type="UniPathway" id="UPA00792"/>
<reference evidence="11 12" key="1">
    <citation type="journal article" date="2018" name="BMC Genomics">
        <title>Comparative genome analyses reveal sequence features reflecting distinct modes of host-adaptation between dicot and monocot powdery mildew.</title>
        <authorList>
            <person name="Wu Y."/>
            <person name="Ma X."/>
            <person name="Pan Z."/>
            <person name="Kale S.D."/>
            <person name="Song Y."/>
            <person name="King H."/>
            <person name="Zhang Q."/>
            <person name="Presley C."/>
            <person name="Deng X."/>
            <person name="Wei C.I."/>
            <person name="Xiao S."/>
        </authorList>
    </citation>
    <scope>NUCLEOTIDE SEQUENCE [LARGE SCALE GENOMIC DNA]</scope>
    <source>
        <strain evidence="11">UMSG2</strain>
    </source>
</reference>
<dbReference type="AlphaFoldDB" id="A0A420HFR4"/>
<organism evidence="11 12">
    <name type="scientific">Erysiphe neolycopersici</name>
    <dbReference type="NCBI Taxonomy" id="212602"/>
    <lineage>
        <taxon>Eukaryota</taxon>
        <taxon>Fungi</taxon>
        <taxon>Dikarya</taxon>
        <taxon>Ascomycota</taxon>
        <taxon>Pezizomycotina</taxon>
        <taxon>Leotiomycetes</taxon>
        <taxon>Erysiphales</taxon>
        <taxon>Erysiphaceae</taxon>
        <taxon>Erysiphe</taxon>
    </lineage>
</organism>
<feature type="region of interest" description="Disordered" evidence="10">
    <location>
        <begin position="1"/>
        <end position="22"/>
    </location>
</feature>
<evidence type="ECO:0000313" key="11">
    <source>
        <dbReference type="EMBL" id="RKF56219.1"/>
    </source>
</evidence>
<keyword evidence="12" id="KW-1185">Reference proteome</keyword>
<evidence type="ECO:0000313" key="12">
    <source>
        <dbReference type="Proteomes" id="UP000286134"/>
    </source>
</evidence>
<dbReference type="InterPro" id="IPR027417">
    <property type="entry name" value="P-loop_NTPase"/>
</dbReference>
<evidence type="ECO:0000256" key="1">
    <source>
        <dbReference type="ARBA" id="ARBA00004875"/>
    </source>
</evidence>
<evidence type="ECO:0000256" key="5">
    <source>
        <dbReference type="ARBA" id="ARBA00022741"/>
    </source>
</evidence>
<keyword evidence="6 9" id="KW-0418">Kinase</keyword>
<comment type="similarity">
    <text evidence="2 9">Belongs to the gluconokinase GntK/GntV family.</text>
</comment>